<accession>A0A1I7W488</accession>
<dbReference type="Proteomes" id="UP000095285">
    <property type="component" value="Unassembled WGS sequence"/>
</dbReference>
<dbReference type="CTD" id="9945102"/>
<evidence type="ECO:0000313" key="1">
    <source>
        <dbReference type="EMBL" id="EFO20810.1"/>
    </source>
</evidence>
<dbReference type="OrthoDB" id="5857167at2759"/>
<organism evidence="2 3">
    <name type="scientific">Loa loa</name>
    <name type="common">Eye worm</name>
    <name type="synonym">Filaria loa</name>
    <dbReference type="NCBI Taxonomy" id="7209"/>
    <lineage>
        <taxon>Eukaryota</taxon>
        <taxon>Metazoa</taxon>
        <taxon>Ecdysozoa</taxon>
        <taxon>Nematoda</taxon>
        <taxon>Chromadorea</taxon>
        <taxon>Rhabditida</taxon>
        <taxon>Spirurina</taxon>
        <taxon>Spiruromorpha</taxon>
        <taxon>Filarioidea</taxon>
        <taxon>Onchocercidae</taxon>
        <taxon>Loa</taxon>
    </lineage>
</organism>
<proteinExistence type="predicted"/>
<keyword evidence="2" id="KW-1185">Reference proteome</keyword>
<gene>
    <name evidence="1 3" type="ORF">LOAG_07679</name>
</gene>
<reference evidence="1 2" key="1">
    <citation type="submission" date="2012-04" db="EMBL/GenBank/DDBJ databases">
        <title>The Genome Sequence of Loa loa.</title>
        <authorList>
            <consortium name="The Broad Institute Genome Sequencing Platform"/>
            <consortium name="Broad Institute Genome Sequencing Center for Infectious Disease"/>
            <person name="Nutman T.B."/>
            <person name="Fink D.L."/>
            <person name="Russ C."/>
            <person name="Young S."/>
            <person name="Zeng Q."/>
            <person name="Gargeya S."/>
            <person name="Alvarado L."/>
            <person name="Berlin A."/>
            <person name="Chapman S.B."/>
            <person name="Chen Z."/>
            <person name="Freedman E."/>
            <person name="Gellesch M."/>
            <person name="Goldberg J."/>
            <person name="Griggs A."/>
            <person name="Gujja S."/>
            <person name="Heilman E.R."/>
            <person name="Heiman D."/>
            <person name="Howarth C."/>
            <person name="Mehta T."/>
            <person name="Neiman D."/>
            <person name="Pearson M."/>
            <person name="Roberts A."/>
            <person name="Saif S."/>
            <person name="Shea T."/>
            <person name="Shenoy N."/>
            <person name="Sisk P."/>
            <person name="Stolte C."/>
            <person name="Sykes S."/>
            <person name="White J."/>
            <person name="Yandava C."/>
            <person name="Haas B."/>
            <person name="Henn M.R."/>
            <person name="Nusbaum C."/>
            <person name="Birren B."/>
        </authorList>
    </citation>
    <scope>NUCLEOTIDE SEQUENCE [LARGE SCALE GENOMIC DNA]</scope>
</reference>
<sequence>MEKQFGQNINRSRKEIRAILSARNRSSPRELREYITLLTTSMYRYCAHLLRNNQAHALREEMMQAGC</sequence>
<dbReference type="KEGG" id="loa:LOAG_07679"/>
<dbReference type="GeneID" id="9945102"/>
<dbReference type="WBParaSite" id="EN70_9452">
    <property type="protein sequence ID" value="EN70_9452"/>
    <property type="gene ID" value="EN70_9452"/>
</dbReference>
<dbReference type="EMBL" id="JH712187">
    <property type="protein sequence ID" value="EFO20810.1"/>
    <property type="molecule type" value="Genomic_DNA"/>
</dbReference>
<dbReference type="AlphaFoldDB" id="A0A1I7W488"/>
<dbReference type="RefSeq" id="XP_003143260.1">
    <property type="nucleotide sequence ID" value="XM_003143212.1"/>
</dbReference>
<accession>A0A1S0TVA5</accession>
<name>A0A1I7W488_LOALO</name>
<reference evidence="3" key="2">
    <citation type="submission" date="2016-11" db="UniProtKB">
        <authorList>
            <consortium name="WormBaseParasite"/>
        </authorList>
    </citation>
    <scope>IDENTIFICATION</scope>
</reference>
<evidence type="ECO:0000313" key="3">
    <source>
        <dbReference type="WBParaSite" id="EN70_9452"/>
    </source>
</evidence>
<evidence type="ECO:0000313" key="2">
    <source>
        <dbReference type="Proteomes" id="UP000095285"/>
    </source>
</evidence>
<protein>
    <submittedName>
        <fullName evidence="3">Transposase</fullName>
    </submittedName>
</protein>